<accession>A0A417Y2I2</accession>
<gene>
    <name evidence="3" type="ORF">D0Z08_11800</name>
</gene>
<dbReference type="InterPro" id="IPR025240">
    <property type="entry name" value="DUF4189"/>
</dbReference>
<protein>
    <submittedName>
        <fullName evidence="3">DUF4189 domain-containing protein</fullName>
    </submittedName>
</protein>
<proteinExistence type="predicted"/>
<dbReference type="Proteomes" id="UP000283644">
    <property type="component" value="Unassembled WGS sequence"/>
</dbReference>
<organism evidence="3 4">
    <name type="scientific">Nocardioides immobilis</name>
    <dbReference type="NCBI Taxonomy" id="2049295"/>
    <lineage>
        <taxon>Bacteria</taxon>
        <taxon>Bacillati</taxon>
        <taxon>Actinomycetota</taxon>
        <taxon>Actinomycetes</taxon>
        <taxon>Propionibacteriales</taxon>
        <taxon>Nocardioidaceae</taxon>
        <taxon>Nocardioides</taxon>
    </lineage>
</organism>
<keyword evidence="4" id="KW-1185">Reference proteome</keyword>
<dbReference type="AlphaFoldDB" id="A0A417Y2I2"/>
<evidence type="ECO:0000313" key="3">
    <source>
        <dbReference type="EMBL" id="RHW26872.1"/>
    </source>
</evidence>
<dbReference type="RefSeq" id="WP_118925438.1">
    <property type="nucleotide sequence ID" value="NZ_QXGH01000015.1"/>
</dbReference>
<name>A0A417Y2I2_9ACTN</name>
<sequence length="171" mass="18304">MGLTNLLRSLLSLGGVAVLACTLLAPVSSASAHPASVAAAPAVERTTGSEGDVGCNWRRKRCYGAISLNTRTGQTGFANDKRTAARAQRIALRKCRRRSEATTGFPGQCKPAYVARNKCLAVAIRVNDDVIVEWAPGRHYDQATAITNALAKVRGPGDEYFQRAVCTTRTR</sequence>
<evidence type="ECO:0000256" key="1">
    <source>
        <dbReference type="SAM" id="SignalP"/>
    </source>
</evidence>
<feature type="chain" id="PRO_5019347288" evidence="1">
    <location>
        <begin position="33"/>
        <end position="171"/>
    </location>
</feature>
<dbReference type="Pfam" id="PF13827">
    <property type="entry name" value="DUF4189"/>
    <property type="match status" value="1"/>
</dbReference>
<comment type="caution">
    <text evidence="3">The sequence shown here is derived from an EMBL/GenBank/DDBJ whole genome shotgun (WGS) entry which is preliminary data.</text>
</comment>
<reference evidence="3 4" key="1">
    <citation type="submission" date="2018-09" db="EMBL/GenBank/DDBJ databases">
        <title>Genome sequencing of Nocardioides immobilis CCTCC AB 2017083 for comparison to Nocardioides silvaticus.</title>
        <authorList>
            <person name="Li C."/>
            <person name="Wang G."/>
        </authorList>
    </citation>
    <scope>NUCLEOTIDE SEQUENCE [LARGE SCALE GENOMIC DNA]</scope>
    <source>
        <strain evidence="3 4">CCTCC AB 2017083</strain>
    </source>
</reference>
<evidence type="ECO:0000313" key="4">
    <source>
        <dbReference type="Proteomes" id="UP000283644"/>
    </source>
</evidence>
<feature type="domain" description="DUF4189" evidence="2">
    <location>
        <begin position="63"/>
        <end position="152"/>
    </location>
</feature>
<dbReference type="EMBL" id="QXGH01000015">
    <property type="protein sequence ID" value="RHW26872.1"/>
    <property type="molecule type" value="Genomic_DNA"/>
</dbReference>
<evidence type="ECO:0000259" key="2">
    <source>
        <dbReference type="Pfam" id="PF13827"/>
    </source>
</evidence>
<dbReference type="OrthoDB" id="3483193at2"/>
<feature type="signal peptide" evidence="1">
    <location>
        <begin position="1"/>
        <end position="32"/>
    </location>
</feature>
<keyword evidence="1" id="KW-0732">Signal</keyword>